<proteinExistence type="inferred from homology"/>
<keyword evidence="5" id="KW-1185">Reference proteome</keyword>
<evidence type="ECO:0000256" key="1">
    <source>
        <dbReference type="ARBA" id="ARBA00007692"/>
    </source>
</evidence>
<evidence type="ECO:0000256" key="3">
    <source>
        <dbReference type="ARBA" id="ARBA00022946"/>
    </source>
</evidence>
<evidence type="ECO:0000256" key="2">
    <source>
        <dbReference type="ARBA" id="ARBA00022472"/>
    </source>
</evidence>
<keyword evidence="3" id="KW-0809">Transit peptide</keyword>
<dbReference type="PANTHER" id="PTHR13068">
    <property type="entry name" value="CGI-12 PROTEIN-RELATED"/>
    <property type="match status" value="1"/>
</dbReference>
<comment type="similarity">
    <text evidence="1">Belongs to the mTERF family.</text>
</comment>
<dbReference type="Pfam" id="PF02536">
    <property type="entry name" value="mTERF"/>
    <property type="match status" value="1"/>
</dbReference>
<dbReference type="SMART" id="SM00733">
    <property type="entry name" value="Mterf"/>
    <property type="match status" value="2"/>
</dbReference>
<protein>
    <submittedName>
        <fullName evidence="4">Uncharacterized protein</fullName>
    </submittedName>
</protein>
<dbReference type="GO" id="GO:0006353">
    <property type="term" value="P:DNA-templated transcription termination"/>
    <property type="evidence" value="ECO:0007669"/>
    <property type="project" value="UniProtKB-KW"/>
</dbReference>
<dbReference type="EMBL" id="CACVBM020000721">
    <property type="protein sequence ID" value="CAA7022627.1"/>
    <property type="molecule type" value="Genomic_DNA"/>
</dbReference>
<accession>A0A6D2I4K9</accession>
<dbReference type="Gene3D" id="1.25.70.10">
    <property type="entry name" value="Transcription termination factor 3, mitochondrial"/>
    <property type="match status" value="1"/>
</dbReference>
<keyword evidence="2" id="KW-0806">Transcription termination</keyword>
<comment type="caution">
    <text evidence="4">The sequence shown here is derived from an EMBL/GenBank/DDBJ whole genome shotgun (WGS) entry which is preliminary data.</text>
</comment>
<reference evidence="4" key="1">
    <citation type="submission" date="2020-01" db="EMBL/GenBank/DDBJ databases">
        <authorList>
            <person name="Mishra B."/>
        </authorList>
    </citation>
    <scope>NUCLEOTIDE SEQUENCE [LARGE SCALE GENOMIC DNA]</scope>
</reference>
<dbReference type="Proteomes" id="UP000467841">
    <property type="component" value="Unassembled WGS sequence"/>
</dbReference>
<organism evidence="4 5">
    <name type="scientific">Microthlaspi erraticum</name>
    <dbReference type="NCBI Taxonomy" id="1685480"/>
    <lineage>
        <taxon>Eukaryota</taxon>
        <taxon>Viridiplantae</taxon>
        <taxon>Streptophyta</taxon>
        <taxon>Embryophyta</taxon>
        <taxon>Tracheophyta</taxon>
        <taxon>Spermatophyta</taxon>
        <taxon>Magnoliopsida</taxon>
        <taxon>eudicotyledons</taxon>
        <taxon>Gunneridae</taxon>
        <taxon>Pentapetalae</taxon>
        <taxon>rosids</taxon>
        <taxon>malvids</taxon>
        <taxon>Brassicales</taxon>
        <taxon>Brassicaceae</taxon>
        <taxon>Coluteocarpeae</taxon>
        <taxon>Microthlaspi</taxon>
    </lineage>
</organism>
<dbReference type="GO" id="GO:0003676">
    <property type="term" value="F:nucleic acid binding"/>
    <property type="evidence" value="ECO:0007669"/>
    <property type="project" value="InterPro"/>
</dbReference>
<gene>
    <name evidence="4" type="ORF">MERR_LOCUS9862</name>
</gene>
<keyword evidence="2" id="KW-0805">Transcription regulation</keyword>
<dbReference type="AlphaFoldDB" id="A0A6D2I4K9"/>
<dbReference type="PANTHER" id="PTHR13068:SF150">
    <property type="entry name" value="MITOCHONDRIAL TRANSCRIPTION TERMINATION FACTOR FAMILY PROTEIN"/>
    <property type="match status" value="1"/>
</dbReference>
<sequence length="111" mass="12461">MYGRFSRKSNLSDVSEKKILSSMETFLGLGFSGDEFVMMPQVLGYSMEKRIVPRCNVIKALMSKGLLRKGSVKMSSVLICTDEVFLRRYVRKLGDKELVAELMSILTGLGL</sequence>
<keyword evidence="2" id="KW-0804">Transcription</keyword>
<evidence type="ECO:0000313" key="4">
    <source>
        <dbReference type="EMBL" id="CAA7022627.1"/>
    </source>
</evidence>
<name>A0A6D2I4K9_9BRAS</name>
<dbReference type="OrthoDB" id="1111305at2759"/>
<evidence type="ECO:0000313" key="5">
    <source>
        <dbReference type="Proteomes" id="UP000467841"/>
    </source>
</evidence>
<dbReference type="GO" id="GO:0005737">
    <property type="term" value="C:cytoplasm"/>
    <property type="evidence" value="ECO:0007669"/>
    <property type="project" value="UniProtKB-ARBA"/>
</dbReference>
<dbReference type="InterPro" id="IPR038538">
    <property type="entry name" value="MTERF_sf"/>
</dbReference>
<dbReference type="InterPro" id="IPR003690">
    <property type="entry name" value="MTERF"/>
</dbReference>